<organism evidence="2 3">
    <name type="scientific">Aspergillus bombycis</name>
    <dbReference type="NCBI Taxonomy" id="109264"/>
    <lineage>
        <taxon>Eukaryota</taxon>
        <taxon>Fungi</taxon>
        <taxon>Dikarya</taxon>
        <taxon>Ascomycota</taxon>
        <taxon>Pezizomycotina</taxon>
        <taxon>Eurotiomycetes</taxon>
        <taxon>Eurotiomycetidae</taxon>
        <taxon>Eurotiales</taxon>
        <taxon>Aspergillaceae</taxon>
        <taxon>Aspergillus</taxon>
    </lineage>
</organism>
<protein>
    <recommendedName>
        <fullName evidence="4">Transcription factor domain-containing protein</fullName>
    </recommendedName>
</protein>
<evidence type="ECO:0008006" key="4">
    <source>
        <dbReference type="Google" id="ProtNLM"/>
    </source>
</evidence>
<sequence length="494" mass="55711">MTRSDSRQQRRHHDPQRLSRLISSPTAHWNRKGRITEDLQVSQGGLNTQSSGINGANYPLFSPSIRDICTTDIQQGSTLLKRLNDISALTKLTKQYVQLQSHVNPIPAFLAQTVIASLEEEPSIEKMSTGDQLAKSIMITGNTCRELDLGIYISPDSLCKRFTGPALRWETLGLLFTWATLALLHSPVDDRVAANFIATQGTNKASCVSTMMHSSNLCISLCKEYAPANEVLLWLLHESLALTAQFYGDYSHQTWQRLGDLATEALDPTIVKFGAGNLSVPFFLAQSRSKIIASAYWIDKSLASFQGQIPRIPYLPQDFEIPLDMDDGALLAEGFPRSKSLQSCSSERNQSESPCPATYIRARYILGGFRDELLRLSHAVSTVNRLPKLNDLSWRYRATWLEMPNNLHYKDTDQVEAMPYMTSFPQLLLFLDFLQGEYLIYKEISNIIESMRPQLLWHCKRTLNIVISLFASPKMRAQTSPLERIRVVSFLSTI</sequence>
<dbReference type="OrthoDB" id="4898680at2759"/>
<evidence type="ECO:0000313" key="2">
    <source>
        <dbReference type="EMBL" id="OGM48778.1"/>
    </source>
</evidence>
<evidence type="ECO:0000313" key="3">
    <source>
        <dbReference type="Proteomes" id="UP000179179"/>
    </source>
</evidence>
<comment type="caution">
    <text evidence="2">The sequence shown here is derived from an EMBL/GenBank/DDBJ whole genome shotgun (WGS) entry which is preliminary data.</text>
</comment>
<gene>
    <name evidence="2" type="ORF">ABOM_002988</name>
</gene>
<reference evidence="2 3" key="1">
    <citation type="journal article" date="2016" name="Genome Biol. Evol.">
        <title>Draft genome sequence of an aflatoxigenic Aspergillus species, A. bombycis.</title>
        <authorList>
            <person name="Moore G.G."/>
            <person name="Mack B.M."/>
            <person name="Beltz S.B."/>
            <person name="Gilbert M.K."/>
        </authorList>
    </citation>
    <scope>NUCLEOTIDE SEQUENCE [LARGE SCALE GENOMIC DNA]</scope>
    <source>
        <strain evidence="3">NRRL 26010</strain>
    </source>
</reference>
<keyword evidence="3" id="KW-1185">Reference proteome</keyword>
<name>A0A1F8ABP0_9EURO</name>
<dbReference type="CDD" id="cd12148">
    <property type="entry name" value="fungal_TF_MHR"/>
    <property type="match status" value="1"/>
</dbReference>
<dbReference type="RefSeq" id="XP_022392495.1">
    <property type="nucleotide sequence ID" value="XM_022530118.1"/>
</dbReference>
<dbReference type="GeneID" id="34446378"/>
<evidence type="ECO:0000256" key="1">
    <source>
        <dbReference type="SAM" id="MobiDB-lite"/>
    </source>
</evidence>
<dbReference type="EMBL" id="LYCR01000013">
    <property type="protein sequence ID" value="OGM48778.1"/>
    <property type="molecule type" value="Genomic_DNA"/>
</dbReference>
<accession>A0A1F8ABP0</accession>
<dbReference type="AlphaFoldDB" id="A0A1F8ABP0"/>
<feature type="region of interest" description="Disordered" evidence="1">
    <location>
        <begin position="1"/>
        <end position="25"/>
    </location>
</feature>
<proteinExistence type="predicted"/>
<dbReference type="Proteomes" id="UP000179179">
    <property type="component" value="Unassembled WGS sequence"/>
</dbReference>